<dbReference type="HAMAP" id="MF_01865">
    <property type="entry name" value="MTTase_RimO"/>
    <property type="match status" value="1"/>
</dbReference>
<dbReference type="Pfam" id="PF00919">
    <property type="entry name" value="UPF0004"/>
    <property type="match status" value="1"/>
</dbReference>
<feature type="binding site" evidence="8">
    <location>
        <position position="190"/>
    </location>
    <ligand>
        <name>[4Fe-4S] cluster</name>
        <dbReference type="ChEBI" id="CHEBI:49883"/>
        <label>2</label>
        <note>4Fe-4S-S-AdoMet</note>
    </ligand>
</feature>
<feature type="binding site" evidence="8">
    <location>
        <position position="20"/>
    </location>
    <ligand>
        <name>[4Fe-4S] cluster</name>
        <dbReference type="ChEBI" id="CHEBI:49883"/>
        <label>1</label>
    </ligand>
</feature>
<dbReference type="SUPFAM" id="SSF102114">
    <property type="entry name" value="Radical SAM enzymes"/>
    <property type="match status" value="1"/>
</dbReference>
<gene>
    <name evidence="8" type="primary">rimO</name>
    <name evidence="12" type="ORF">SacmaDRAFT_2153</name>
</gene>
<evidence type="ECO:0000313" key="12">
    <source>
        <dbReference type="EMBL" id="EHR50407.1"/>
    </source>
</evidence>
<evidence type="ECO:0000256" key="2">
    <source>
        <dbReference type="ARBA" id="ARBA00022490"/>
    </source>
</evidence>
<dbReference type="OrthoDB" id="9805215at2"/>
<dbReference type="Gene3D" id="3.40.50.12160">
    <property type="entry name" value="Methylthiotransferase, N-terminal domain"/>
    <property type="match status" value="1"/>
</dbReference>
<feature type="domain" description="TRAM" evidence="9">
    <location>
        <begin position="406"/>
        <end position="474"/>
    </location>
</feature>
<dbReference type="Gene3D" id="3.80.30.20">
    <property type="entry name" value="tm_1862 like domain"/>
    <property type="match status" value="1"/>
</dbReference>
<sequence length="481" mass="51145">MSAAESSQQNRRVSLLTLGCARNEVDSEELAGRLADGGWEITDDPEDSAVVVVNTCGFVESAKKDSVDTLLAAADTGAKVVAVGCMAERYGRELAESLPEADAVLGFDHYPSLAQRLDDVAAGRPVASHTPADRRTLLPISPVERQAAAGAVAVPGHSGWGPRVLRTRLDESPVAALKIASGCDRRCSFCAIPAFRGSFVSRHPDEIVAEARWLAGQGVRELFLVSENSTSYGKDLARELGGTRALERLLPTLAAVEGIDRVRVSYLQPAETRPDLVRVIATTPGVADYFDLSFQHASEPVLRRMRRFGSTESFLALLGQIREYAPQAGVRTNVIVGFPGETEADVAELERFLTAARLDAVGVFGYSDEDGTEAEGFEGKLDADTVAERVGRVSALVEQLTAQRAEERVGTVVEVLVESADLDSGEVTGRAAHQGPEVDGECVVLDAGSCKVGELVRCEVVDSEGVDLIVRAVEPGGETGT</sequence>
<dbReference type="GO" id="GO:0035600">
    <property type="term" value="P:tRNA methylthiolation"/>
    <property type="evidence" value="ECO:0007669"/>
    <property type="project" value="UniProtKB-ARBA"/>
</dbReference>
<dbReference type="SMART" id="SM00729">
    <property type="entry name" value="Elp3"/>
    <property type="match status" value="1"/>
</dbReference>
<feature type="binding site" evidence="8">
    <location>
        <position position="85"/>
    </location>
    <ligand>
        <name>[4Fe-4S] cluster</name>
        <dbReference type="ChEBI" id="CHEBI:49883"/>
        <label>1</label>
    </ligand>
</feature>
<keyword evidence="3 8" id="KW-0808">Transferase</keyword>
<feature type="binding site" evidence="8">
    <location>
        <position position="187"/>
    </location>
    <ligand>
        <name>[4Fe-4S] cluster</name>
        <dbReference type="ChEBI" id="CHEBI:49883"/>
        <label>2</label>
        <note>4Fe-4S-S-AdoMet</note>
    </ligand>
</feature>
<dbReference type="EC" id="2.8.4.4" evidence="8"/>
<comment type="cofactor">
    <cofactor evidence="8">
        <name>[4Fe-4S] cluster</name>
        <dbReference type="ChEBI" id="CHEBI:49883"/>
    </cofactor>
    <text evidence="8">Binds 2 [4Fe-4S] clusters. One cluster is coordinated with 3 cysteines and an exchangeable S-adenosyl-L-methionine.</text>
</comment>
<dbReference type="EMBL" id="CM001439">
    <property type="protein sequence ID" value="EHR50407.1"/>
    <property type="molecule type" value="Genomic_DNA"/>
</dbReference>
<dbReference type="Pfam" id="PF18693">
    <property type="entry name" value="TRAM_2"/>
    <property type="match status" value="1"/>
</dbReference>
<keyword evidence="4 8" id="KW-0949">S-adenosyl-L-methionine</keyword>
<evidence type="ECO:0000259" key="11">
    <source>
        <dbReference type="PROSITE" id="PS51918"/>
    </source>
</evidence>
<keyword evidence="2 8" id="KW-0963">Cytoplasm</keyword>
<evidence type="ECO:0000256" key="4">
    <source>
        <dbReference type="ARBA" id="ARBA00022691"/>
    </source>
</evidence>
<dbReference type="eggNOG" id="COG0621">
    <property type="taxonomic scope" value="Bacteria"/>
</dbReference>
<dbReference type="HOGENOM" id="CLU_018697_0_1_11"/>
<dbReference type="GO" id="GO:0103039">
    <property type="term" value="F:protein methylthiotransferase activity"/>
    <property type="evidence" value="ECO:0007669"/>
    <property type="project" value="UniProtKB-EC"/>
</dbReference>
<dbReference type="InterPro" id="IPR038135">
    <property type="entry name" value="Methylthiotransferase_N_sf"/>
</dbReference>
<dbReference type="PROSITE" id="PS01278">
    <property type="entry name" value="MTTASE_RADICAL"/>
    <property type="match status" value="1"/>
</dbReference>
<dbReference type="PROSITE" id="PS51918">
    <property type="entry name" value="RADICAL_SAM"/>
    <property type="match status" value="1"/>
</dbReference>
<dbReference type="NCBIfam" id="TIGR01125">
    <property type="entry name" value="30S ribosomal protein S12 methylthiotransferase RimO"/>
    <property type="match status" value="1"/>
</dbReference>
<comment type="catalytic activity">
    <reaction evidence="8">
        <text>L-aspartate(89)-[ribosomal protein uS12]-hydrogen + (sulfur carrier)-SH + AH2 + 2 S-adenosyl-L-methionine = 3-methylsulfanyl-L-aspartate(89)-[ribosomal protein uS12]-hydrogen + (sulfur carrier)-H + 5'-deoxyadenosine + L-methionine + A + S-adenosyl-L-homocysteine + 2 H(+)</text>
        <dbReference type="Rhea" id="RHEA:37087"/>
        <dbReference type="Rhea" id="RHEA-COMP:10460"/>
        <dbReference type="Rhea" id="RHEA-COMP:10461"/>
        <dbReference type="Rhea" id="RHEA-COMP:14737"/>
        <dbReference type="Rhea" id="RHEA-COMP:14739"/>
        <dbReference type="ChEBI" id="CHEBI:13193"/>
        <dbReference type="ChEBI" id="CHEBI:15378"/>
        <dbReference type="ChEBI" id="CHEBI:17319"/>
        <dbReference type="ChEBI" id="CHEBI:17499"/>
        <dbReference type="ChEBI" id="CHEBI:29917"/>
        <dbReference type="ChEBI" id="CHEBI:29961"/>
        <dbReference type="ChEBI" id="CHEBI:57844"/>
        <dbReference type="ChEBI" id="CHEBI:57856"/>
        <dbReference type="ChEBI" id="CHEBI:59789"/>
        <dbReference type="ChEBI" id="CHEBI:64428"/>
        <dbReference type="ChEBI" id="CHEBI:73599"/>
        <dbReference type="EC" id="2.8.4.4"/>
    </reaction>
</comment>
<evidence type="ECO:0000313" key="13">
    <source>
        <dbReference type="Proteomes" id="UP000004926"/>
    </source>
</evidence>
<dbReference type="SFLD" id="SFLDG01082">
    <property type="entry name" value="B12-binding_domain_containing"/>
    <property type="match status" value="1"/>
</dbReference>
<dbReference type="STRING" id="882083.SacmaDRAFT_2153"/>
<dbReference type="Gene3D" id="2.40.50.140">
    <property type="entry name" value="Nucleic acid-binding proteins"/>
    <property type="match status" value="1"/>
</dbReference>
<evidence type="ECO:0000256" key="5">
    <source>
        <dbReference type="ARBA" id="ARBA00022723"/>
    </source>
</evidence>
<keyword evidence="13" id="KW-1185">Reference proteome</keyword>
<proteinExistence type="inferred from homology"/>
<dbReference type="GO" id="GO:0051539">
    <property type="term" value="F:4 iron, 4 sulfur cluster binding"/>
    <property type="evidence" value="ECO:0007669"/>
    <property type="project" value="UniProtKB-UniRule"/>
</dbReference>
<dbReference type="InterPro" id="IPR013848">
    <property type="entry name" value="Methylthiotransferase_N"/>
</dbReference>
<evidence type="ECO:0000256" key="3">
    <source>
        <dbReference type="ARBA" id="ARBA00022679"/>
    </source>
</evidence>
<dbReference type="FunFam" id="3.80.30.20:FF:000001">
    <property type="entry name" value="tRNA-2-methylthio-N(6)-dimethylallyladenosine synthase 2"/>
    <property type="match status" value="1"/>
</dbReference>
<evidence type="ECO:0000256" key="1">
    <source>
        <dbReference type="ARBA" id="ARBA00022485"/>
    </source>
</evidence>
<dbReference type="AlphaFoldDB" id="H5XAH7"/>
<evidence type="ECO:0000256" key="8">
    <source>
        <dbReference type="HAMAP-Rule" id="MF_01865"/>
    </source>
</evidence>
<dbReference type="InterPro" id="IPR012340">
    <property type="entry name" value="NA-bd_OB-fold"/>
</dbReference>
<dbReference type="InterPro" id="IPR006638">
    <property type="entry name" value="Elp3/MiaA/NifB-like_rSAM"/>
</dbReference>
<dbReference type="RefSeq" id="WP_009153792.1">
    <property type="nucleotide sequence ID" value="NZ_CM001439.1"/>
</dbReference>
<keyword evidence="12" id="KW-0687">Ribonucleoprotein</keyword>
<dbReference type="GO" id="GO:0046872">
    <property type="term" value="F:metal ion binding"/>
    <property type="evidence" value="ECO:0007669"/>
    <property type="project" value="UniProtKB-KW"/>
</dbReference>
<keyword evidence="6 8" id="KW-0408">Iron</keyword>
<keyword evidence="1 8" id="KW-0004">4Fe-4S</keyword>
<comment type="subcellular location">
    <subcellularLocation>
        <location evidence="8">Cytoplasm</location>
    </subcellularLocation>
</comment>
<dbReference type="InterPro" id="IPR023404">
    <property type="entry name" value="rSAM_horseshoe"/>
</dbReference>
<protein>
    <recommendedName>
        <fullName evidence="8">Ribosomal protein uS12 methylthiotransferase RimO</fullName>
        <shortName evidence="8">uS12 MTTase</shortName>
        <shortName evidence="8">uS12 methylthiotransferase</shortName>
        <ecNumber evidence="8">2.8.4.4</ecNumber>
    </recommendedName>
    <alternativeName>
        <fullName evidence="8">Ribosomal protein uS12 (aspartate-C(3))-methylthiotransferase</fullName>
    </alternativeName>
    <alternativeName>
        <fullName evidence="8">Ribosome maturation factor RimO</fullName>
    </alternativeName>
</protein>
<feature type="domain" description="MTTase N-terminal" evidence="10">
    <location>
        <begin position="11"/>
        <end position="122"/>
    </location>
</feature>
<comment type="similarity">
    <text evidence="8">Belongs to the methylthiotransferase family. RimO subfamily.</text>
</comment>
<evidence type="ECO:0000256" key="7">
    <source>
        <dbReference type="ARBA" id="ARBA00023014"/>
    </source>
</evidence>
<dbReference type="SFLD" id="SFLDG01061">
    <property type="entry name" value="methylthiotransferase"/>
    <property type="match status" value="1"/>
</dbReference>
<name>H5XAH7_9PSEU</name>
<dbReference type="InterPro" id="IPR007197">
    <property type="entry name" value="rSAM"/>
</dbReference>
<dbReference type="Pfam" id="PF04055">
    <property type="entry name" value="Radical_SAM"/>
    <property type="match status" value="1"/>
</dbReference>
<feature type="binding site" evidence="8">
    <location>
        <position position="56"/>
    </location>
    <ligand>
        <name>[4Fe-4S] cluster</name>
        <dbReference type="ChEBI" id="CHEBI:49883"/>
        <label>1</label>
    </ligand>
</feature>
<dbReference type="GO" id="GO:0005840">
    <property type="term" value="C:ribosome"/>
    <property type="evidence" value="ECO:0007669"/>
    <property type="project" value="UniProtKB-KW"/>
</dbReference>
<keyword evidence="7 8" id="KW-0411">Iron-sulfur</keyword>
<dbReference type="PROSITE" id="PS51449">
    <property type="entry name" value="MTTASE_N"/>
    <property type="match status" value="1"/>
</dbReference>
<dbReference type="PROSITE" id="PS50926">
    <property type="entry name" value="TRAM"/>
    <property type="match status" value="1"/>
</dbReference>
<dbReference type="GO" id="GO:0005829">
    <property type="term" value="C:cytosol"/>
    <property type="evidence" value="ECO:0007669"/>
    <property type="project" value="TreeGrafter"/>
</dbReference>
<comment type="function">
    <text evidence="8">Catalyzes the methylthiolation of an aspartic acid residue of ribosomal protein uS12.</text>
</comment>
<keyword evidence="12" id="KW-0689">Ribosomal protein</keyword>
<accession>H5XAH7</accession>
<feature type="domain" description="Radical SAM core" evidence="11">
    <location>
        <begin position="169"/>
        <end position="404"/>
    </location>
</feature>
<evidence type="ECO:0000256" key="6">
    <source>
        <dbReference type="ARBA" id="ARBA00023004"/>
    </source>
</evidence>
<feature type="binding site" evidence="8">
    <location>
        <position position="183"/>
    </location>
    <ligand>
        <name>[4Fe-4S] cluster</name>
        <dbReference type="ChEBI" id="CHEBI:49883"/>
        <label>2</label>
        <note>4Fe-4S-S-AdoMet</note>
    </ligand>
</feature>
<organism evidence="12 13">
    <name type="scientific">Saccharomonospora marina XMU15</name>
    <dbReference type="NCBI Taxonomy" id="882083"/>
    <lineage>
        <taxon>Bacteria</taxon>
        <taxon>Bacillati</taxon>
        <taxon>Actinomycetota</taxon>
        <taxon>Actinomycetes</taxon>
        <taxon>Pseudonocardiales</taxon>
        <taxon>Pseudonocardiaceae</taxon>
        <taxon>Saccharomonospora</taxon>
    </lineage>
</organism>
<dbReference type="SFLD" id="SFLDF00274">
    <property type="entry name" value="ribosomal_protein_S12_methylth"/>
    <property type="match status" value="1"/>
</dbReference>
<dbReference type="InterPro" id="IPR058240">
    <property type="entry name" value="rSAM_sf"/>
</dbReference>
<dbReference type="SFLD" id="SFLDS00029">
    <property type="entry name" value="Radical_SAM"/>
    <property type="match status" value="1"/>
</dbReference>
<dbReference type="InterPro" id="IPR002792">
    <property type="entry name" value="TRAM_dom"/>
</dbReference>
<keyword evidence="5 8" id="KW-0479">Metal-binding</keyword>
<reference evidence="12 13" key="1">
    <citation type="journal article" date="2012" name="Stand. Genomic Sci.">
        <title>Genome sequence of the ocean sediment bacterium Saccharomonospora marina type strain (XMU15(T)).</title>
        <authorList>
            <person name="Klenk H.P."/>
            <person name="Lu M."/>
            <person name="Lucas S."/>
            <person name="Lapidus A."/>
            <person name="Copeland A."/>
            <person name="Pitluck S."/>
            <person name="Goodwin L.A."/>
            <person name="Han C."/>
            <person name="Tapia R."/>
            <person name="Brambilla E.M."/>
            <person name="Potter G."/>
            <person name="Land M."/>
            <person name="Ivanova N."/>
            <person name="Rohde M."/>
            <person name="Goker M."/>
            <person name="Detter J.C."/>
            <person name="Li W.J."/>
            <person name="Kyrpides N.C."/>
            <person name="Woyke T."/>
        </authorList>
    </citation>
    <scope>NUCLEOTIDE SEQUENCE [LARGE SCALE GENOMIC DNA]</scope>
    <source>
        <strain evidence="12 13">XMU15</strain>
    </source>
</reference>
<dbReference type="InterPro" id="IPR005840">
    <property type="entry name" value="Ribosomal_uS12_MeSTrfase_RimO"/>
</dbReference>
<dbReference type="CDD" id="cd01335">
    <property type="entry name" value="Radical_SAM"/>
    <property type="match status" value="1"/>
</dbReference>
<dbReference type="Proteomes" id="UP000004926">
    <property type="component" value="Chromosome"/>
</dbReference>
<dbReference type="PANTHER" id="PTHR43837:SF1">
    <property type="entry name" value="RIBOSOMAL PROTEIN US12 METHYLTHIOTRANSFERASE RIMO"/>
    <property type="match status" value="1"/>
</dbReference>
<dbReference type="InterPro" id="IPR020612">
    <property type="entry name" value="Methylthiotransferase_CS"/>
</dbReference>
<dbReference type="PANTHER" id="PTHR43837">
    <property type="entry name" value="RIBOSOMAL PROTEIN S12 METHYLTHIOTRANSFERASE RIMO"/>
    <property type="match status" value="1"/>
</dbReference>
<dbReference type="InterPro" id="IPR005839">
    <property type="entry name" value="Methylthiotransferase"/>
</dbReference>
<dbReference type="NCBIfam" id="TIGR00089">
    <property type="entry name" value="MiaB/RimO family radical SAM methylthiotransferase"/>
    <property type="match status" value="1"/>
</dbReference>
<evidence type="ECO:0000259" key="10">
    <source>
        <dbReference type="PROSITE" id="PS51449"/>
    </source>
</evidence>
<dbReference type="GO" id="GO:0035599">
    <property type="term" value="F:aspartic acid methylthiotransferase activity"/>
    <property type="evidence" value="ECO:0007669"/>
    <property type="project" value="TreeGrafter"/>
</dbReference>
<evidence type="ECO:0000259" key="9">
    <source>
        <dbReference type="PROSITE" id="PS50926"/>
    </source>
</evidence>